<keyword evidence="9" id="KW-0131">Cell cycle</keyword>
<dbReference type="InterPro" id="IPR020603">
    <property type="entry name" value="MraZ_dom"/>
</dbReference>
<protein>
    <recommendedName>
        <fullName evidence="1 7">Transcriptional regulator MraZ</fullName>
    </recommendedName>
</protein>
<dbReference type="GO" id="GO:0051301">
    <property type="term" value="P:cell division"/>
    <property type="evidence" value="ECO:0007669"/>
    <property type="project" value="UniProtKB-KW"/>
</dbReference>
<evidence type="ECO:0000256" key="5">
    <source>
        <dbReference type="ARBA" id="ARBA00023125"/>
    </source>
</evidence>
<dbReference type="PANTHER" id="PTHR34701">
    <property type="entry name" value="TRANSCRIPTIONAL REGULATOR MRAZ"/>
    <property type="match status" value="1"/>
</dbReference>
<dbReference type="GO" id="GO:0003700">
    <property type="term" value="F:DNA-binding transcription factor activity"/>
    <property type="evidence" value="ECO:0007669"/>
    <property type="project" value="UniProtKB-UniRule"/>
</dbReference>
<accession>A0A1G1XVQ0</accession>
<keyword evidence="5 7" id="KW-0238">DNA-binding</keyword>
<dbReference type="GO" id="GO:0009295">
    <property type="term" value="C:nucleoid"/>
    <property type="evidence" value="ECO:0007669"/>
    <property type="project" value="UniProtKB-SubCell"/>
</dbReference>
<dbReference type="NCBIfam" id="TIGR00242">
    <property type="entry name" value="division/cell wall cluster transcriptional repressor MraZ"/>
    <property type="match status" value="1"/>
</dbReference>
<evidence type="ECO:0000256" key="3">
    <source>
        <dbReference type="ARBA" id="ARBA00022737"/>
    </source>
</evidence>
<dbReference type="CDD" id="cd16321">
    <property type="entry name" value="MraZ_C"/>
    <property type="match status" value="1"/>
</dbReference>
<evidence type="ECO:0000256" key="7">
    <source>
        <dbReference type="HAMAP-Rule" id="MF_01008"/>
    </source>
</evidence>
<dbReference type="AlphaFoldDB" id="A0A1G1XVQ0"/>
<name>A0A1G1XVQ0_9BACT</name>
<keyword evidence="6 7" id="KW-0804">Transcription</keyword>
<dbReference type="InterPro" id="IPR035642">
    <property type="entry name" value="MraZ_N"/>
</dbReference>
<comment type="subunit">
    <text evidence="7">Forms oligomers.</text>
</comment>
<feature type="domain" description="SpoVT-AbrB" evidence="8">
    <location>
        <begin position="76"/>
        <end position="119"/>
    </location>
</feature>
<dbReference type="GO" id="GO:2000143">
    <property type="term" value="P:negative regulation of DNA-templated transcription initiation"/>
    <property type="evidence" value="ECO:0007669"/>
    <property type="project" value="TreeGrafter"/>
</dbReference>
<dbReference type="InterPro" id="IPR035644">
    <property type="entry name" value="MraZ_C"/>
</dbReference>
<evidence type="ECO:0000313" key="10">
    <source>
        <dbReference type="Proteomes" id="UP000178930"/>
    </source>
</evidence>
<comment type="similarity">
    <text evidence="7">Belongs to the MraZ family.</text>
</comment>
<evidence type="ECO:0000256" key="6">
    <source>
        <dbReference type="ARBA" id="ARBA00023163"/>
    </source>
</evidence>
<comment type="caution">
    <text evidence="9">The sequence shown here is derived from an EMBL/GenBank/DDBJ whole genome shotgun (WGS) entry which is preliminary data.</text>
</comment>
<comment type="subcellular location">
    <subcellularLocation>
        <location evidence="7">Cytoplasm</location>
        <location evidence="7">Nucleoid</location>
    </subcellularLocation>
</comment>
<dbReference type="InterPro" id="IPR003444">
    <property type="entry name" value="MraZ"/>
</dbReference>
<dbReference type="InterPro" id="IPR007159">
    <property type="entry name" value="SpoVT-AbrB_dom"/>
</dbReference>
<keyword evidence="2 7" id="KW-0963">Cytoplasm</keyword>
<reference evidence="9 10" key="1">
    <citation type="journal article" date="2016" name="Nat. Commun.">
        <title>Thousands of microbial genomes shed light on interconnected biogeochemical processes in an aquifer system.</title>
        <authorList>
            <person name="Anantharaman K."/>
            <person name="Brown C.T."/>
            <person name="Hug L.A."/>
            <person name="Sharon I."/>
            <person name="Castelle C.J."/>
            <person name="Probst A.J."/>
            <person name="Thomas B.C."/>
            <person name="Singh A."/>
            <person name="Wilkins M.J."/>
            <person name="Karaoz U."/>
            <person name="Brodie E.L."/>
            <person name="Williams K.H."/>
            <person name="Hubbard S.S."/>
            <person name="Banfield J.F."/>
        </authorList>
    </citation>
    <scope>NUCLEOTIDE SEQUENCE [LARGE SCALE GENOMIC DNA]</scope>
</reference>
<dbReference type="HAMAP" id="MF_01008">
    <property type="entry name" value="MraZ"/>
    <property type="match status" value="1"/>
</dbReference>
<evidence type="ECO:0000256" key="1">
    <source>
        <dbReference type="ARBA" id="ARBA00013860"/>
    </source>
</evidence>
<dbReference type="Proteomes" id="UP000178930">
    <property type="component" value="Unassembled WGS sequence"/>
</dbReference>
<evidence type="ECO:0000256" key="4">
    <source>
        <dbReference type="ARBA" id="ARBA00023015"/>
    </source>
</evidence>
<dbReference type="SUPFAM" id="SSF89447">
    <property type="entry name" value="AbrB/MazE/MraZ-like"/>
    <property type="match status" value="1"/>
</dbReference>
<dbReference type="EMBL" id="MHIB01000037">
    <property type="protein sequence ID" value="OGY43387.1"/>
    <property type="molecule type" value="Genomic_DNA"/>
</dbReference>
<dbReference type="InterPro" id="IPR037914">
    <property type="entry name" value="SpoVT-AbrB_sf"/>
</dbReference>
<dbReference type="Pfam" id="PF02381">
    <property type="entry name" value="MraZ"/>
    <property type="match status" value="2"/>
</dbReference>
<evidence type="ECO:0000256" key="2">
    <source>
        <dbReference type="ARBA" id="ARBA00022490"/>
    </source>
</evidence>
<evidence type="ECO:0000313" key="9">
    <source>
        <dbReference type="EMBL" id="OGY43387.1"/>
    </source>
</evidence>
<dbReference type="Gene3D" id="3.40.1550.20">
    <property type="entry name" value="Transcriptional regulator MraZ domain"/>
    <property type="match status" value="1"/>
</dbReference>
<dbReference type="InterPro" id="IPR038619">
    <property type="entry name" value="MraZ_sf"/>
</dbReference>
<dbReference type="STRING" id="1797532.A2729_04400"/>
<dbReference type="CDD" id="cd16320">
    <property type="entry name" value="MraZ_N"/>
    <property type="match status" value="1"/>
</dbReference>
<proteinExistence type="inferred from homology"/>
<dbReference type="GO" id="GO:0000976">
    <property type="term" value="F:transcription cis-regulatory region binding"/>
    <property type="evidence" value="ECO:0007669"/>
    <property type="project" value="TreeGrafter"/>
</dbReference>
<dbReference type="PANTHER" id="PTHR34701:SF1">
    <property type="entry name" value="TRANSCRIPTIONAL REGULATOR MRAZ"/>
    <property type="match status" value="1"/>
</dbReference>
<dbReference type="GO" id="GO:0005737">
    <property type="term" value="C:cytoplasm"/>
    <property type="evidence" value="ECO:0007669"/>
    <property type="project" value="UniProtKB-UniRule"/>
</dbReference>
<gene>
    <name evidence="7" type="primary">mraZ</name>
    <name evidence="9" type="ORF">A2729_04400</name>
</gene>
<keyword evidence="9" id="KW-0132">Cell division</keyword>
<organism evidence="9 10">
    <name type="scientific">Candidatus Buchananbacteria bacterium RIFCSPHIGHO2_01_FULL_39_14</name>
    <dbReference type="NCBI Taxonomy" id="1797532"/>
    <lineage>
        <taxon>Bacteria</taxon>
        <taxon>Candidatus Buchananiibacteriota</taxon>
    </lineage>
</organism>
<sequence length="143" mass="16170">MFIGEYQHTIDQKGRLAVPAKFRQFLSKGAVVTKGLDDCLSLYTKDEWRKLAPKLASLPIAKANARAFARLMLAGAMDVEIDGQGRMLIPEYLRQYSNLKKKVVITGLYNRFEIWDEIKWNKYKKGTESKSADIAEALGELGV</sequence>
<feature type="domain" description="SpoVT-AbrB" evidence="8">
    <location>
        <begin position="5"/>
        <end position="47"/>
    </location>
</feature>
<evidence type="ECO:0000259" key="8">
    <source>
        <dbReference type="PROSITE" id="PS51740"/>
    </source>
</evidence>
<keyword evidence="3" id="KW-0677">Repeat</keyword>
<dbReference type="PROSITE" id="PS51740">
    <property type="entry name" value="SPOVT_ABRB"/>
    <property type="match status" value="2"/>
</dbReference>
<keyword evidence="4 7" id="KW-0805">Transcription regulation</keyword>